<dbReference type="Proteomes" id="UP000298416">
    <property type="component" value="Unassembled WGS sequence"/>
</dbReference>
<dbReference type="SMART" id="SM00212">
    <property type="entry name" value="UBCc"/>
    <property type="match status" value="1"/>
</dbReference>
<dbReference type="EMBL" id="PNBA02000004">
    <property type="protein sequence ID" value="KAG6428292.1"/>
    <property type="molecule type" value="Genomic_DNA"/>
</dbReference>
<keyword evidence="2" id="KW-1133">Transmembrane helix</keyword>
<dbReference type="InterPro" id="IPR050113">
    <property type="entry name" value="Ub_conjugating_enzyme"/>
</dbReference>
<keyword evidence="2" id="KW-0472">Membrane</keyword>
<dbReference type="Pfam" id="PF00179">
    <property type="entry name" value="UQ_con"/>
    <property type="match status" value="1"/>
</dbReference>
<dbReference type="PANTHER" id="PTHR24067">
    <property type="entry name" value="UBIQUITIN-CONJUGATING ENZYME E2"/>
    <property type="match status" value="1"/>
</dbReference>
<dbReference type="Gene3D" id="3.10.110.10">
    <property type="entry name" value="Ubiquitin Conjugating Enzyme"/>
    <property type="match status" value="1"/>
</dbReference>
<feature type="transmembrane region" description="Helical" evidence="2">
    <location>
        <begin position="263"/>
        <end position="280"/>
    </location>
</feature>
<dbReference type="CDD" id="cd23799">
    <property type="entry name" value="UBCc_UBE2J"/>
    <property type="match status" value="1"/>
</dbReference>
<evidence type="ECO:0000256" key="1">
    <source>
        <dbReference type="SAM" id="MobiDB-lite"/>
    </source>
</evidence>
<protein>
    <recommendedName>
        <fullName evidence="3">UBC core domain-containing protein</fullName>
    </recommendedName>
</protein>
<dbReference type="OrthoDB" id="1158011at2759"/>
<comment type="caution">
    <text evidence="4">The sequence shown here is derived from an EMBL/GenBank/DDBJ whole genome shotgun (WGS) entry which is preliminary data.</text>
</comment>
<sequence length="297" mass="33372">MAEDKYNRKNPAVKRILQEVKEMQSNPSEDFVSLPLEENIFEWQFAIRGPRDSEFEGGIYHGRIQLPSEYPFKPPSFMLLTPNGRFETQTKICLSISNHHPEHWQPSWSVRTALVALIAFMPTSPNGALGSLDYPKEERRALATKSRESAPRFGSPERQKLIDEIHEYMLSKAQSLPQSNVNSEAQQTDSEEIQQIPQDIVEETTEAPSHQSEENGIVEEPNETPSEANVSQSSRPVPTAPTTSEQVLHKSENRVHKPAADRLFTLAAFGLTIAIIALLLKKFLKANGHGAVFMDES</sequence>
<organism evidence="4">
    <name type="scientific">Salvia splendens</name>
    <name type="common">Scarlet sage</name>
    <dbReference type="NCBI Taxonomy" id="180675"/>
    <lineage>
        <taxon>Eukaryota</taxon>
        <taxon>Viridiplantae</taxon>
        <taxon>Streptophyta</taxon>
        <taxon>Embryophyta</taxon>
        <taxon>Tracheophyta</taxon>
        <taxon>Spermatophyta</taxon>
        <taxon>Magnoliopsida</taxon>
        <taxon>eudicotyledons</taxon>
        <taxon>Gunneridae</taxon>
        <taxon>Pentapetalae</taxon>
        <taxon>asterids</taxon>
        <taxon>lamiids</taxon>
        <taxon>Lamiales</taxon>
        <taxon>Lamiaceae</taxon>
        <taxon>Nepetoideae</taxon>
        <taxon>Mentheae</taxon>
        <taxon>Salviinae</taxon>
        <taxon>Salvia</taxon>
        <taxon>Salvia subgen. Calosphace</taxon>
        <taxon>core Calosphace</taxon>
    </lineage>
</organism>
<feature type="region of interest" description="Disordered" evidence="1">
    <location>
        <begin position="205"/>
        <end position="253"/>
    </location>
</feature>
<proteinExistence type="predicted"/>
<evidence type="ECO:0000313" key="4">
    <source>
        <dbReference type="EMBL" id="KAG6428292.1"/>
    </source>
</evidence>
<reference evidence="4" key="2">
    <citation type="submission" date="2020-08" db="EMBL/GenBank/DDBJ databases">
        <title>Plant Genome Project.</title>
        <authorList>
            <person name="Zhang R.-G."/>
        </authorList>
    </citation>
    <scope>NUCLEOTIDE SEQUENCE</scope>
    <source>
        <strain evidence="4">Huo1</strain>
        <tissue evidence="4">Leaf</tissue>
    </source>
</reference>
<gene>
    <name evidence="4" type="ORF">SASPL_112543</name>
</gene>
<feature type="domain" description="UBC core" evidence="3">
    <location>
        <begin position="11"/>
        <end position="159"/>
    </location>
</feature>
<dbReference type="AlphaFoldDB" id="A0A8X9A4B3"/>
<keyword evidence="2" id="KW-0812">Transmembrane</keyword>
<accession>A0A8X9A4B3</accession>
<dbReference type="InterPro" id="IPR000608">
    <property type="entry name" value="UBC"/>
</dbReference>
<dbReference type="FunFam" id="3.10.110.10:FF:000056">
    <property type="entry name" value="ubiquitin-conjugating enzyme E2 32"/>
    <property type="match status" value="1"/>
</dbReference>
<dbReference type="SUPFAM" id="SSF54495">
    <property type="entry name" value="UBC-like"/>
    <property type="match status" value="1"/>
</dbReference>
<name>A0A8X9A4B3_SALSN</name>
<evidence type="ECO:0000313" key="5">
    <source>
        <dbReference type="Proteomes" id="UP000298416"/>
    </source>
</evidence>
<feature type="region of interest" description="Disordered" evidence="1">
    <location>
        <begin position="174"/>
        <end position="193"/>
    </location>
</feature>
<evidence type="ECO:0000256" key="2">
    <source>
        <dbReference type="SAM" id="Phobius"/>
    </source>
</evidence>
<feature type="compositionally biased region" description="Polar residues" evidence="1">
    <location>
        <begin position="223"/>
        <end position="246"/>
    </location>
</feature>
<reference evidence="4" key="1">
    <citation type="submission" date="2018-01" db="EMBL/GenBank/DDBJ databases">
        <authorList>
            <person name="Mao J.F."/>
        </authorList>
    </citation>
    <scope>NUCLEOTIDE SEQUENCE</scope>
    <source>
        <strain evidence="4">Huo1</strain>
        <tissue evidence="4">Leaf</tissue>
    </source>
</reference>
<keyword evidence="5" id="KW-1185">Reference proteome</keyword>
<dbReference type="InterPro" id="IPR016135">
    <property type="entry name" value="UBQ-conjugating_enzyme/RWD"/>
</dbReference>
<dbReference type="PROSITE" id="PS50127">
    <property type="entry name" value="UBC_2"/>
    <property type="match status" value="1"/>
</dbReference>
<evidence type="ECO:0000259" key="3">
    <source>
        <dbReference type="PROSITE" id="PS50127"/>
    </source>
</evidence>